<dbReference type="Proteomes" id="UP000479756">
    <property type="component" value="Unassembled WGS sequence"/>
</dbReference>
<dbReference type="PANTHER" id="PTHR43194:SF2">
    <property type="entry name" value="PEROXISOMAL MEMBRANE PROTEIN LPX1"/>
    <property type="match status" value="1"/>
</dbReference>
<dbReference type="RefSeq" id="WP_163474327.1">
    <property type="nucleotide sequence ID" value="NZ_JAAGWZ010000004.1"/>
</dbReference>
<evidence type="ECO:0000313" key="3">
    <source>
        <dbReference type="Proteomes" id="UP000479756"/>
    </source>
</evidence>
<comment type="caution">
    <text evidence="2">The sequence shown here is derived from an EMBL/GenBank/DDBJ whole genome shotgun (WGS) entry which is preliminary data.</text>
</comment>
<name>A0A7C9TRL5_9MICO</name>
<dbReference type="SUPFAM" id="SSF53474">
    <property type="entry name" value="alpha/beta-Hydrolases"/>
    <property type="match status" value="1"/>
</dbReference>
<dbReference type="PANTHER" id="PTHR43194">
    <property type="entry name" value="HYDROLASE ALPHA/BETA FOLD FAMILY"/>
    <property type="match status" value="1"/>
</dbReference>
<dbReference type="InterPro" id="IPR000073">
    <property type="entry name" value="AB_hydrolase_1"/>
</dbReference>
<dbReference type="InterPro" id="IPR029058">
    <property type="entry name" value="AB_hydrolase_fold"/>
</dbReference>
<evidence type="ECO:0000313" key="2">
    <source>
        <dbReference type="EMBL" id="NEM92277.1"/>
    </source>
</evidence>
<sequence>MTIPAISATAPVGPADASLLLLGPSLGTSTLVWEPAATRLSERYRVVRWDLPGHGRSPAATAPFTMAELALAVAALAEEAGADEPGILFAGVSMGGAVGLELLLARPGLVRAAAILCSGAVIGSPEGWRERARAARSTGTASLVVASAERWFAPGSMARDPDLSGRLLHSLRDADDESYALCCEALAGYDVRARLAEIATPVLAVWGGHDAVTPQASAAEIASGVPHGRLAGLPEAGHLAPAEQPAAVTELLTAFFEEHG</sequence>
<proteinExistence type="predicted"/>
<keyword evidence="2" id="KW-0378">Hydrolase</keyword>
<dbReference type="Pfam" id="PF12697">
    <property type="entry name" value="Abhydrolase_6"/>
    <property type="match status" value="1"/>
</dbReference>
<gene>
    <name evidence="2" type="ORF">G3T37_13045</name>
</gene>
<protein>
    <submittedName>
        <fullName evidence="2">Alpha/beta fold hydrolase</fullName>
    </submittedName>
</protein>
<dbReference type="PRINTS" id="PR00111">
    <property type="entry name" value="ABHYDROLASE"/>
</dbReference>
<dbReference type="Gene3D" id="3.40.50.1820">
    <property type="entry name" value="alpha/beta hydrolase"/>
    <property type="match status" value="1"/>
</dbReference>
<dbReference type="EMBL" id="JAAGWZ010000004">
    <property type="protein sequence ID" value="NEM92277.1"/>
    <property type="molecule type" value="Genomic_DNA"/>
</dbReference>
<keyword evidence="3" id="KW-1185">Reference proteome</keyword>
<reference evidence="2 3" key="1">
    <citation type="journal article" date="2014" name="Int. J. Syst. Evol. Microbiol.">
        <title>Description of Galbitalea soli gen. nov., sp. nov., and Frondihabitans sucicola sp. nov.</title>
        <authorList>
            <person name="Kim S.J."/>
            <person name="Lim J.M."/>
            <person name="Ahn J.H."/>
            <person name="Weon H.Y."/>
            <person name="Hamada M."/>
            <person name="Suzuki K."/>
            <person name="Ahn T.Y."/>
            <person name="Kwon S.W."/>
        </authorList>
    </citation>
    <scope>NUCLEOTIDE SEQUENCE [LARGE SCALE GENOMIC DNA]</scope>
    <source>
        <strain evidence="2 3">NBRC 108727</strain>
    </source>
</reference>
<evidence type="ECO:0000259" key="1">
    <source>
        <dbReference type="Pfam" id="PF12697"/>
    </source>
</evidence>
<dbReference type="InterPro" id="IPR050228">
    <property type="entry name" value="Carboxylesterase_BioH"/>
</dbReference>
<organism evidence="2 3">
    <name type="scientific">Galbitalea soli</name>
    <dbReference type="NCBI Taxonomy" id="1268042"/>
    <lineage>
        <taxon>Bacteria</taxon>
        <taxon>Bacillati</taxon>
        <taxon>Actinomycetota</taxon>
        <taxon>Actinomycetes</taxon>
        <taxon>Micrococcales</taxon>
        <taxon>Microbacteriaceae</taxon>
        <taxon>Galbitalea</taxon>
    </lineage>
</organism>
<accession>A0A7C9TRL5</accession>
<dbReference type="AlphaFoldDB" id="A0A7C9TRL5"/>
<dbReference type="GO" id="GO:0016787">
    <property type="term" value="F:hydrolase activity"/>
    <property type="evidence" value="ECO:0007669"/>
    <property type="project" value="UniProtKB-KW"/>
</dbReference>
<feature type="domain" description="AB hydrolase-1" evidence="1">
    <location>
        <begin position="24"/>
        <end position="250"/>
    </location>
</feature>